<dbReference type="EMBL" id="RJKE01000001">
    <property type="protein sequence ID" value="ROO82657.1"/>
    <property type="molecule type" value="Genomic_DNA"/>
</dbReference>
<name>A0A3N1CMW9_9ACTN</name>
<dbReference type="Proteomes" id="UP000272400">
    <property type="component" value="Unassembled WGS sequence"/>
</dbReference>
<dbReference type="RefSeq" id="WP_123661660.1">
    <property type="nucleotide sequence ID" value="NZ_RJKE01000001.1"/>
</dbReference>
<dbReference type="OrthoDB" id="3404679at2"/>
<proteinExistence type="predicted"/>
<sequence length="260" mass="28396">MSTTSIHRIHCNAPSCTSSEVTGKPGDSPSGWIELRSTSHLVAPPPVFRGRDLYSQAFSERTSGSFSLDLCPGHTTVFDGHLPRTEGQVRIRTSGPHRITVSCECGASLGWTWIENTTPNQPGPKNTRERLWWEHLPADLRAYHREIGTPSVDGQVAEICERWRHVKTNERPTISLTNSSSPGLLLNALSHALTDVPALLSEVERLEGLVNVARNALTCVPTCCEHYADHGPDEAPHCKKCRNGAAVQEALDLLSGGEPQ</sequence>
<keyword evidence="2" id="KW-1185">Reference proteome</keyword>
<comment type="caution">
    <text evidence="1">The sequence shown here is derived from an EMBL/GenBank/DDBJ whole genome shotgun (WGS) entry which is preliminary data.</text>
</comment>
<gene>
    <name evidence="1" type="ORF">EDD29_0138</name>
</gene>
<protein>
    <submittedName>
        <fullName evidence="1">Uncharacterized protein</fullName>
    </submittedName>
</protein>
<evidence type="ECO:0000313" key="2">
    <source>
        <dbReference type="Proteomes" id="UP000272400"/>
    </source>
</evidence>
<dbReference type="AlphaFoldDB" id="A0A3N1CMW9"/>
<accession>A0A3N1CMW9</accession>
<organism evidence="1 2">
    <name type="scientific">Actinocorallia herbida</name>
    <dbReference type="NCBI Taxonomy" id="58109"/>
    <lineage>
        <taxon>Bacteria</taxon>
        <taxon>Bacillati</taxon>
        <taxon>Actinomycetota</taxon>
        <taxon>Actinomycetes</taxon>
        <taxon>Streptosporangiales</taxon>
        <taxon>Thermomonosporaceae</taxon>
        <taxon>Actinocorallia</taxon>
    </lineage>
</organism>
<reference evidence="1 2" key="1">
    <citation type="submission" date="2018-11" db="EMBL/GenBank/DDBJ databases">
        <title>Sequencing the genomes of 1000 actinobacteria strains.</title>
        <authorList>
            <person name="Klenk H.-P."/>
        </authorList>
    </citation>
    <scope>NUCLEOTIDE SEQUENCE [LARGE SCALE GENOMIC DNA]</scope>
    <source>
        <strain evidence="1 2">DSM 44254</strain>
    </source>
</reference>
<evidence type="ECO:0000313" key="1">
    <source>
        <dbReference type="EMBL" id="ROO82657.1"/>
    </source>
</evidence>